<dbReference type="PROSITE" id="PS01094">
    <property type="entry name" value="UPF0076"/>
    <property type="match status" value="1"/>
</dbReference>
<dbReference type="SUPFAM" id="SSF55298">
    <property type="entry name" value="YjgF-like"/>
    <property type="match status" value="1"/>
</dbReference>
<dbReference type="PANTHER" id="PTHR11803:SF58">
    <property type="entry name" value="PROTEIN HMF1-RELATED"/>
    <property type="match status" value="1"/>
</dbReference>
<dbReference type="InterPro" id="IPR006056">
    <property type="entry name" value="RidA"/>
</dbReference>
<accession>A0A6V6Y0S5</accession>
<dbReference type="NCBIfam" id="TIGR00004">
    <property type="entry name" value="Rid family detoxifying hydrolase"/>
    <property type="match status" value="1"/>
</dbReference>
<dbReference type="EMBL" id="CAIJCS010000014">
    <property type="protein sequence ID" value="CAC9925529.1"/>
    <property type="molecule type" value="Genomic_DNA"/>
</dbReference>
<dbReference type="RefSeq" id="WP_180498986.1">
    <property type="nucleotide sequence ID" value="NZ_CAIJCS010000014.1"/>
</dbReference>
<dbReference type="Gene3D" id="3.30.1330.40">
    <property type="entry name" value="RutC-like"/>
    <property type="match status" value="1"/>
</dbReference>
<evidence type="ECO:0000313" key="3">
    <source>
        <dbReference type="Proteomes" id="UP000586454"/>
    </source>
</evidence>
<dbReference type="GO" id="GO:0019239">
    <property type="term" value="F:deaminase activity"/>
    <property type="evidence" value="ECO:0007669"/>
    <property type="project" value="TreeGrafter"/>
</dbReference>
<proteinExistence type="inferred from homology"/>
<dbReference type="AlphaFoldDB" id="A0A6V6Y0S5"/>
<dbReference type="Pfam" id="PF01042">
    <property type="entry name" value="Ribonuc_L-PSP"/>
    <property type="match status" value="1"/>
</dbReference>
<name>A0A6V6Y0S5_9FIRM</name>
<dbReference type="PANTHER" id="PTHR11803">
    <property type="entry name" value="2-IMINOBUTANOATE/2-IMINOPROPANOATE DEAMINASE RIDA"/>
    <property type="match status" value="1"/>
</dbReference>
<comment type="similarity">
    <text evidence="1">Belongs to the RutC family.</text>
</comment>
<dbReference type="GO" id="GO:0005829">
    <property type="term" value="C:cytosol"/>
    <property type="evidence" value="ECO:0007669"/>
    <property type="project" value="TreeGrafter"/>
</dbReference>
<dbReference type="InterPro" id="IPR006175">
    <property type="entry name" value="YjgF/YER057c/UK114"/>
</dbReference>
<dbReference type="FunFam" id="3.30.1330.40:FF:000001">
    <property type="entry name" value="L-PSP family endoribonuclease"/>
    <property type="match status" value="1"/>
</dbReference>
<comment type="caution">
    <text evidence="2">The sequence shown here is derived from an EMBL/GenBank/DDBJ whole genome shotgun (WGS) entry which is preliminary data.</text>
</comment>
<dbReference type="InterPro" id="IPR035959">
    <property type="entry name" value="RutC-like_sf"/>
</dbReference>
<sequence length="124" mass="13246">MKVVSTDKAPAAVGPYSQAIVDGGVVYASGQIPMDPATGEMKTDVSEAARQSLTNLKNLLEAAGSDLENVIKVTIFITDMDKFGELNEVYGEFFSDHRPARSCVEVSALPKDAVLEIEAIARVN</sequence>
<protein>
    <submittedName>
        <fullName evidence="2">Putative endoribonuclease L-PSP</fullName>
    </submittedName>
</protein>
<dbReference type="Proteomes" id="UP000586454">
    <property type="component" value="Unassembled WGS sequence"/>
</dbReference>
<evidence type="ECO:0000313" key="2">
    <source>
        <dbReference type="EMBL" id="CAC9925529.1"/>
    </source>
</evidence>
<evidence type="ECO:0000256" key="1">
    <source>
        <dbReference type="ARBA" id="ARBA00010552"/>
    </source>
</evidence>
<dbReference type="InterPro" id="IPR019897">
    <property type="entry name" value="RidA_CS"/>
</dbReference>
<reference evidence="2 3" key="1">
    <citation type="submission" date="2020-06" db="EMBL/GenBank/DDBJ databases">
        <authorList>
            <person name="Criscuolo A."/>
        </authorList>
    </citation>
    <scope>NUCLEOTIDE SEQUENCE [LARGE SCALE GENOMIC DNA]</scope>
    <source>
        <strain evidence="2">1804121828</strain>
    </source>
</reference>
<organism evidence="2 3">
    <name type="scientific">Aedoeadaptatus nemausensis</name>
    <dbReference type="NCBI Taxonomy" id="2582829"/>
    <lineage>
        <taxon>Bacteria</taxon>
        <taxon>Bacillati</taxon>
        <taxon>Bacillota</taxon>
        <taxon>Tissierellia</taxon>
        <taxon>Tissierellales</taxon>
        <taxon>Peptoniphilaceae</taxon>
        <taxon>Aedoeadaptatus</taxon>
    </lineage>
</organism>
<keyword evidence="3" id="KW-1185">Reference proteome</keyword>
<gene>
    <name evidence="2" type="ORF">PEPNEM18_00552</name>
</gene>
<dbReference type="CDD" id="cd00448">
    <property type="entry name" value="YjgF_YER057c_UK114_family"/>
    <property type="match status" value="1"/>
</dbReference>